<name>A0ACB9R5X1_9MYRT</name>
<protein>
    <submittedName>
        <fullName evidence="1">Uncharacterized protein</fullName>
    </submittedName>
</protein>
<comment type="caution">
    <text evidence="1">The sequence shown here is derived from an EMBL/GenBank/DDBJ whole genome shotgun (WGS) entry which is preliminary data.</text>
</comment>
<keyword evidence="2" id="KW-1185">Reference proteome</keyword>
<reference evidence="2" key="1">
    <citation type="journal article" date="2023" name="Front. Plant Sci.">
        <title>Chromosomal-level genome assembly of Melastoma candidum provides insights into trichome evolution.</title>
        <authorList>
            <person name="Zhong Y."/>
            <person name="Wu W."/>
            <person name="Sun C."/>
            <person name="Zou P."/>
            <person name="Liu Y."/>
            <person name="Dai S."/>
            <person name="Zhou R."/>
        </authorList>
    </citation>
    <scope>NUCLEOTIDE SEQUENCE [LARGE SCALE GENOMIC DNA]</scope>
</reference>
<dbReference type="Proteomes" id="UP001057402">
    <property type="component" value="Chromosome 4"/>
</dbReference>
<proteinExistence type="predicted"/>
<organism evidence="1 2">
    <name type="scientific">Melastoma candidum</name>
    <dbReference type="NCBI Taxonomy" id="119954"/>
    <lineage>
        <taxon>Eukaryota</taxon>
        <taxon>Viridiplantae</taxon>
        <taxon>Streptophyta</taxon>
        <taxon>Embryophyta</taxon>
        <taxon>Tracheophyta</taxon>
        <taxon>Spermatophyta</taxon>
        <taxon>Magnoliopsida</taxon>
        <taxon>eudicotyledons</taxon>
        <taxon>Gunneridae</taxon>
        <taxon>Pentapetalae</taxon>
        <taxon>rosids</taxon>
        <taxon>malvids</taxon>
        <taxon>Myrtales</taxon>
        <taxon>Melastomataceae</taxon>
        <taxon>Melastomatoideae</taxon>
        <taxon>Melastomateae</taxon>
        <taxon>Melastoma</taxon>
    </lineage>
</organism>
<evidence type="ECO:0000313" key="2">
    <source>
        <dbReference type="Proteomes" id="UP001057402"/>
    </source>
</evidence>
<sequence length="216" mass="24026">MKKDVQPVVVVHEDGYKEESAEARSRRRRCCLVVIGVFLLLLLLFSVVVLVLALTVLRRRDPETHLLSATLDGISPQITFPTLQVQLNVTLNLVLLLKNRNHVTFRHGLGQSVLIYRGRQVGEAEMPPGTVPAMKSTTVNSKLVLQMEKMAADMGNVVSDVLAGKIVMSSNTTIPGRITVLKIIRKHVVTTSECQFVIGIPSMKIQSQECRYRTKL</sequence>
<dbReference type="EMBL" id="CM042883">
    <property type="protein sequence ID" value="KAI4374249.1"/>
    <property type="molecule type" value="Genomic_DNA"/>
</dbReference>
<evidence type="ECO:0000313" key="1">
    <source>
        <dbReference type="EMBL" id="KAI4374249.1"/>
    </source>
</evidence>
<accession>A0ACB9R5X1</accession>
<gene>
    <name evidence="1" type="ORF">MLD38_012262</name>
</gene>